<dbReference type="GO" id="GO:0005524">
    <property type="term" value="F:ATP binding"/>
    <property type="evidence" value="ECO:0007669"/>
    <property type="project" value="InterPro"/>
</dbReference>
<dbReference type="AlphaFoldDB" id="A0A2K8YWH7"/>
<dbReference type="InterPro" id="IPR027417">
    <property type="entry name" value="P-loop_NTPase"/>
</dbReference>
<gene>
    <name evidence="2" type="ORF">CWM47_09225</name>
</gene>
<dbReference type="RefSeq" id="WP_100987702.1">
    <property type="nucleotide sequence ID" value="NZ_CP025096.1"/>
</dbReference>
<dbReference type="OrthoDB" id="9805535at2"/>
<dbReference type="InterPro" id="IPR011579">
    <property type="entry name" value="ATPase_dom"/>
</dbReference>
<reference evidence="2 3" key="1">
    <citation type="submission" date="2017-11" db="EMBL/GenBank/DDBJ databases">
        <title>Taxonomic description and genome sequences of Spirosoma HA7 sp. nov., isolated from pollen microhabitat of Corylus avellana.</title>
        <authorList>
            <person name="Ambika Manirajan B."/>
            <person name="Suarez C."/>
            <person name="Ratering S."/>
            <person name="Geissler-Plaum R."/>
            <person name="Cardinale M."/>
            <person name="Sylvia S."/>
        </authorList>
    </citation>
    <scope>NUCLEOTIDE SEQUENCE [LARGE SCALE GENOMIC DNA]</scope>
    <source>
        <strain evidence="2 3">HA7</strain>
    </source>
</reference>
<evidence type="ECO:0000313" key="3">
    <source>
        <dbReference type="Proteomes" id="UP000232883"/>
    </source>
</evidence>
<proteinExistence type="predicted"/>
<dbReference type="Pfam" id="PF01637">
    <property type="entry name" value="ATPase_2"/>
    <property type="match status" value="1"/>
</dbReference>
<organism evidence="2 3">
    <name type="scientific">Spirosoma pollinicola</name>
    <dbReference type="NCBI Taxonomy" id="2057025"/>
    <lineage>
        <taxon>Bacteria</taxon>
        <taxon>Pseudomonadati</taxon>
        <taxon>Bacteroidota</taxon>
        <taxon>Cytophagia</taxon>
        <taxon>Cytophagales</taxon>
        <taxon>Cytophagaceae</taxon>
        <taxon>Spirosoma</taxon>
    </lineage>
</organism>
<dbReference type="KEGG" id="spir:CWM47_09225"/>
<keyword evidence="3" id="KW-1185">Reference proteome</keyword>
<dbReference type="Gene3D" id="3.40.50.300">
    <property type="entry name" value="P-loop containing nucleotide triphosphate hydrolases"/>
    <property type="match status" value="1"/>
</dbReference>
<evidence type="ECO:0000313" key="2">
    <source>
        <dbReference type="EMBL" id="AUD01982.1"/>
    </source>
</evidence>
<dbReference type="PANTHER" id="PTHR34301">
    <property type="entry name" value="DNA-BINDING PROTEIN-RELATED"/>
    <property type="match status" value="1"/>
</dbReference>
<dbReference type="SUPFAM" id="SSF52540">
    <property type="entry name" value="P-loop containing nucleoside triphosphate hydrolases"/>
    <property type="match status" value="1"/>
</dbReference>
<name>A0A2K8YWH7_9BACT</name>
<accession>A0A2K8YWH7</accession>
<dbReference type="EMBL" id="CP025096">
    <property type="protein sequence ID" value="AUD01982.1"/>
    <property type="molecule type" value="Genomic_DNA"/>
</dbReference>
<protein>
    <recommendedName>
        <fullName evidence="1">ATPase domain-containing protein</fullName>
    </recommendedName>
</protein>
<dbReference type="Proteomes" id="UP000232883">
    <property type="component" value="Chromosome"/>
</dbReference>
<sequence length="248" mass="28418">MRNIIGQAVSGKDFFERPQLINQIRRAIRNGSSIYLSAPRRVGKTSIMNFLQDNPEPDHHYVYVITQSIDSVDNFYKELAKQVIDSPAFRTMSKITDTLKKVASGLLNRVNLKVSIPFLDVSLDKGEAINFQTDLEKLLEEIDLNGGKLIIMVDEFTETIDNILLKHGKQEARRFLQTFRELMHNRKLTDKVQFLLTGSIGLQPLVRKLEASDLVNQLKYIDIPPLTEDEACTLFRQLIDVEEIQIDD</sequence>
<dbReference type="PANTHER" id="PTHR34301:SF8">
    <property type="entry name" value="ATPASE DOMAIN-CONTAINING PROTEIN"/>
    <property type="match status" value="1"/>
</dbReference>
<feature type="domain" description="ATPase" evidence="1">
    <location>
        <begin position="14"/>
        <end position="238"/>
    </location>
</feature>
<evidence type="ECO:0000259" key="1">
    <source>
        <dbReference type="Pfam" id="PF01637"/>
    </source>
</evidence>